<dbReference type="Pfam" id="PF00296">
    <property type="entry name" value="Bac_luciferase"/>
    <property type="match status" value="1"/>
</dbReference>
<gene>
    <name evidence="6" type="ORF">UFOPK1493_03278</name>
</gene>
<evidence type="ECO:0000256" key="2">
    <source>
        <dbReference type="ARBA" id="ARBA00022643"/>
    </source>
</evidence>
<protein>
    <submittedName>
        <fullName evidence="6">Unannotated protein</fullName>
    </submittedName>
</protein>
<evidence type="ECO:0000313" key="6">
    <source>
        <dbReference type="EMBL" id="CAB4583992.1"/>
    </source>
</evidence>
<name>A0A6J6F529_9ZZZZ</name>
<evidence type="ECO:0000256" key="3">
    <source>
        <dbReference type="ARBA" id="ARBA00023002"/>
    </source>
</evidence>
<sequence length="264" mass="28575">MIIDIQLNPAVEPWERIRDGVQVAEAAGFDTAYVFDHFAGDLLRGGERMLECFALLGALAGATSRIRLGTLVVNIANRNPGVMAMSAATVQTVSGGRLVLGLGAGAAPNTMWSAEHRALGLEIAPTIAARHRRLADALDLIDDLWAADRKPEYTHFHRPEVRPPVFLGVNSEPLARLAATRTDGFNVRQSHDDLAAIVAAGLEARAASDRAGEPMLVSVWDHFDRALADPDHPKRRQWAELGVNRAVLVCLDPHDPTEIASFFG</sequence>
<keyword evidence="4" id="KW-0503">Monooxygenase</keyword>
<dbReference type="AlphaFoldDB" id="A0A6J6F529"/>
<dbReference type="PANTHER" id="PTHR42847">
    <property type="entry name" value="ALKANESULFONATE MONOOXYGENASE"/>
    <property type="match status" value="1"/>
</dbReference>
<dbReference type="PANTHER" id="PTHR42847:SF4">
    <property type="entry name" value="ALKANESULFONATE MONOOXYGENASE-RELATED"/>
    <property type="match status" value="1"/>
</dbReference>
<dbReference type="EMBL" id="CAEZSR010000173">
    <property type="protein sequence ID" value="CAB4583992.1"/>
    <property type="molecule type" value="Genomic_DNA"/>
</dbReference>
<dbReference type="GO" id="GO:0008726">
    <property type="term" value="F:alkanesulfonate monooxygenase activity"/>
    <property type="evidence" value="ECO:0007669"/>
    <property type="project" value="TreeGrafter"/>
</dbReference>
<reference evidence="6" key="1">
    <citation type="submission" date="2020-05" db="EMBL/GenBank/DDBJ databases">
        <authorList>
            <person name="Chiriac C."/>
            <person name="Salcher M."/>
            <person name="Ghai R."/>
            <person name="Kavagutti S V."/>
        </authorList>
    </citation>
    <scope>NUCLEOTIDE SEQUENCE</scope>
</reference>
<keyword evidence="2" id="KW-0288">FMN</keyword>
<dbReference type="InterPro" id="IPR036661">
    <property type="entry name" value="Luciferase-like_sf"/>
</dbReference>
<dbReference type="GO" id="GO:0046306">
    <property type="term" value="P:alkanesulfonate catabolic process"/>
    <property type="evidence" value="ECO:0007669"/>
    <property type="project" value="TreeGrafter"/>
</dbReference>
<dbReference type="Gene3D" id="3.20.20.30">
    <property type="entry name" value="Luciferase-like domain"/>
    <property type="match status" value="1"/>
</dbReference>
<dbReference type="InterPro" id="IPR050172">
    <property type="entry name" value="SsuD_RutA_monooxygenase"/>
</dbReference>
<keyword evidence="1" id="KW-0285">Flavoprotein</keyword>
<proteinExistence type="predicted"/>
<keyword evidence="3" id="KW-0560">Oxidoreductase</keyword>
<accession>A0A6J6F529</accession>
<evidence type="ECO:0000256" key="1">
    <source>
        <dbReference type="ARBA" id="ARBA00022630"/>
    </source>
</evidence>
<dbReference type="InterPro" id="IPR011251">
    <property type="entry name" value="Luciferase-like_dom"/>
</dbReference>
<evidence type="ECO:0000256" key="4">
    <source>
        <dbReference type="ARBA" id="ARBA00023033"/>
    </source>
</evidence>
<dbReference type="SUPFAM" id="SSF51679">
    <property type="entry name" value="Bacterial luciferase-like"/>
    <property type="match status" value="1"/>
</dbReference>
<organism evidence="6">
    <name type="scientific">freshwater metagenome</name>
    <dbReference type="NCBI Taxonomy" id="449393"/>
    <lineage>
        <taxon>unclassified sequences</taxon>
        <taxon>metagenomes</taxon>
        <taxon>ecological metagenomes</taxon>
    </lineage>
</organism>
<feature type="domain" description="Luciferase-like" evidence="5">
    <location>
        <begin position="10"/>
        <end position="211"/>
    </location>
</feature>
<evidence type="ECO:0000259" key="5">
    <source>
        <dbReference type="Pfam" id="PF00296"/>
    </source>
</evidence>